<dbReference type="OrthoDB" id="211933at2"/>
<name>A0A074U3M3_9RHOB</name>
<gene>
    <name evidence="2" type="ORF">DL1_04845</name>
</gene>
<keyword evidence="3" id="KW-1185">Reference proteome</keyword>
<dbReference type="EMBL" id="JHEH01000016">
    <property type="protein sequence ID" value="KEP69222.1"/>
    <property type="molecule type" value="Genomic_DNA"/>
</dbReference>
<dbReference type="Proteomes" id="UP000027725">
    <property type="component" value="Unassembled WGS sequence"/>
</dbReference>
<dbReference type="InterPro" id="IPR002716">
    <property type="entry name" value="PIN_dom"/>
</dbReference>
<dbReference type="NCBIfam" id="NF046100">
    <property type="entry name" value="RSP_2648_fam_PIN"/>
    <property type="match status" value="1"/>
</dbReference>
<organism evidence="2 3">
    <name type="scientific">Thioclava dalianensis</name>
    <dbReference type="NCBI Taxonomy" id="1185766"/>
    <lineage>
        <taxon>Bacteria</taxon>
        <taxon>Pseudomonadati</taxon>
        <taxon>Pseudomonadota</taxon>
        <taxon>Alphaproteobacteria</taxon>
        <taxon>Rhodobacterales</taxon>
        <taxon>Paracoccaceae</taxon>
        <taxon>Thioclava</taxon>
    </lineage>
</organism>
<protein>
    <recommendedName>
        <fullName evidence="1">PIN domain-containing protein</fullName>
    </recommendedName>
</protein>
<dbReference type="SUPFAM" id="SSF88723">
    <property type="entry name" value="PIN domain-like"/>
    <property type="match status" value="1"/>
</dbReference>
<evidence type="ECO:0000259" key="1">
    <source>
        <dbReference type="Pfam" id="PF13470"/>
    </source>
</evidence>
<dbReference type="eggNOG" id="COG1569">
    <property type="taxonomic scope" value="Bacteria"/>
</dbReference>
<dbReference type="RefSeq" id="WP_038066920.1">
    <property type="nucleotide sequence ID" value="NZ_FOVB01000001.1"/>
</dbReference>
<evidence type="ECO:0000313" key="2">
    <source>
        <dbReference type="EMBL" id="KEP69222.1"/>
    </source>
</evidence>
<dbReference type="Pfam" id="PF13470">
    <property type="entry name" value="PIN_3"/>
    <property type="match status" value="1"/>
</dbReference>
<dbReference type="STRING" id="1185766.SAMN05216224_10117"/>
<proteinExistence type="predicted"/>
<feature type="domain" description="PIN" evidence="1">
    <location>
        <begin position="2"/>
        <end position="107"/>
    </location>
</feature>
<dbReference type="AlphaFoldDB" id="A0A074U3M3"/>
<sequence length="180" mass="19753">MKAVLDACVLYPTVLREILIGAAREGLYQPLWSARILEEWARAAARRNPADEAFARGEIALLRARFPKAEIAAQPGLEARLHLPDENDIHVLAVAIAGSADAIVTLNAQDFPRGTLAGEGLERRDPDGFLWQLLSEQPEPMTRIVEAVRLEAERLSGVPQPLRALMKRARLPRLGKALAG</sequence>
<accession>A0A074U3M3</accession>
<comment type="caution">
    <text evidence="2">The sequence shown here is derived from an EMBL/GenBank/DDBJ whole genome shotgun (WGS) entry which is preliminary data.</text>
</comment>
<dbReference type="InterPro" id="IPR029060">
    <property type="entry name" value="PIN-like_dom_sf"/>
</dbReference>
<evidence type="ECO:0000313" key="3">
    <source>
        <dbReference type="Proteomes" id="UP000027725"/>
    </source>
</evidence>
<reference evidence="2 3" key="1">
    <citation type="submission" date="2014-03" db="EMBL/GenBank/DDBJ databases">
        <title>The draft genome sequence of Thioclava dalianensis DLFJ1-1.</title>
        <authorList>
            <person name="Lai Q."/>
            <person name="Shao Z."/>
        </authorList>
    </citation>
    <scope>NUCLEOTIDE SEQUENCE [LARGE SCALE GENOMIC DNA]</scope>
    <source>
        <strain evidence="2 3">DLFJ1-1</strain>
    </source>
</reference>